<protein>
    <submittedName>
        <fullName evidence="4">EsV-1-1</fullName>
    </submittedName>
</protein>
<evidence type="ECO:0000313" key="5">
    <source>
        <dbReference type="Proteomes" id="UP000002630"/>
    </source>
</evidence>
<reference evidence="4 5" key="1">
    <citation type="journal article" date="2010" name="Nature">
        <title>The Ectocarpus genome and the independent evolution of multicellularity in brown algae.</title>
        <authorList>
            <person name="Cock J.M."/>
            <person name="Sterck L."/>
            <person name="Rouze P."/>
            <person name="Scornet D."/>
            <person name="Allen A.E."/>
            <person name="Amoutzias G."/>
            <person name="Anthouard V."/>
            <person name="Artiguenave F."/>
            <person name="Aury J.M."/>
            <person name="Badger J.H."/>
            <person name="Beszteri B."/>
            <person name="Billiau K."/>
            <person name="Bonnet E."/>
            <person name="Bothwell J.H."/>
            <person name="Bowler C."/>
            <person name="Boyen C."/>
            <person name="Brownlee C."/>
            <person name="Carrano C.J."/>
            <person name="Charrier B."/>
            <person name="Cho G.Y."/>
            <person name="Coelho S.M."/>
            <person name="Collen J."/>
            <person name="Corre E."/>
            <person name="Da Silva C."/>
            <person name="Delage L."/>
            <person name="Delaroque N."/>
            <person name="Dittami S.M."/>
            <person name="Doulbeau S."/>
            <person name="Elias M."/>
            <person name="Farnham G."/>
            <person name="Gachon C.M."/>
            <person name="Gschloessl B."/>
            <person name="Heesch S."/>
            <person name="Jabbari K."/>
            <person name="Jubin C."/>
            <person name="Kawai H."/>
            <person name="Kimura K."/>
            <person name="Kloareg B."/>
            <person name="Kupper F.C."/>
            <person name="Lang D."/>
            <person name="Le Bail A."/>
            <person name="Leblanc C."/>
            <person name="Lerouge P."/>
            <person name="Lohr M."/>
            <person name="Lopez P.J."/>
            <person name="Martens C."/>
            <person name="Maumus F."/>
            <person name="Michel G."/>
            <person name="Miranda-Saavedra D."/>
            <person name="Morales J."/>
            <person name="Moreau H."/>
            <person name="Motomura T."/>
            <person name="Nagasato C."/>
            <person name="Napoli C.A."/>
            <person name="Nelson D.R."/>
            <person name="Nyvall-Collen P."/>
            <person name="Peters A.F."/>
            <person name="Pommier C."/>
            <person name="Potin P."/>
            <person name="Poulain J."/>
            <person name="Quesneville H."/>
            <person name="Read B."/>
            <person name="Rensing S.A."/>
            <person name="Ritter A."/>
            <person name="Rousvoal S."/>
            <person name="Samanta M."/>
            <person name="Samson G."/>
            <person name="Schroeder D.C."/>
            <person name="Segurens B."/>
            <person name="Strittmatter M."/>
            <person name="Tonon T."/>
            <person name="Tregear J.W."/>
            <person name="Valentin K."/>
            <person name="von Dassow P."/>
            <person name="Yamagishi T."/>
            <person name="Van de Peer Y."/>
            <person name="Wincker P."/>
        </authorList>
    </citation>
    <scope>NUCLEOTIDE SEQUENCE [LARGE SCALE GENOMIC DNA]</scope>
    <source>
        <strain evidence="5">Ec32 / CCAP1310/4</strain>
    </source>
</reference>
<evidence type="ECO:0000256" key="2">
    <source>
        <dbReference type="ARBA" id="ARBA00023043"/>
    </source>
</evidence>
<dbReference type="Pfam" id="PF12796">
    <property type="entry name" value="Ank_2"/>
    <property type="match status" value="2"/>
</dbReference>
<keyword evidence="1" id="KW-0677">Repeat</keyword>
<dbReference type="PROSITE" id="PS50088">
    <property type="entry name" value="ANK_REPEAT"/>
    <property type="match status" value="4"/>
</dbReference>
<feature type="repeat" description="ANK" evidence="3">
    <location>
        <begin position="38"/>
        <end position="70"/>
    </location>
</feature>
<keyword evidence="5" id="KW-1185">Reference proteome</keyword>
<dbReference type="Proteomes" id="UP000002630">
    <property type="component" value="Linkage Group LG16"/>
</dbReference>
<dbReference type="AlphaFoldDB" id="D8LP44"/>
<sequence length="416" mass="44531">MPSTTSTLYNAAWTGSVERTLDLLSDGFTEIDRRCEENGVTALMCAANKGYLRIVRVLLRFGADVSVSTDDGHTALYFAIGGRNLAVTKALIGAGADVEAKADFLHPDQEVVQGQTPLHLATGEGFCDGMVALIDAGANVDSRMSNGSTAMYIAACTGNLDAVKILLQERANPMLCVGPTHPLDIATHGGHLGVVQELVQRFGVDGCSDEGAIGALETAAYENHQTILTFLLDAGVKDTDGTALCDAIEGRSEACLKLLVGRRGGNAHMAESHYTNTDSACDNALVCAFGAGRGYAPRMTRFLLDHGADTKKKVRFEIKGLGEIAGGPLVAAKIILRHEQTHFEDADEEGVDGLKEVVRLLRQEDAVHANSWAWPIDTDRATKIVRKTPAFKIHPGPRPCVLLAAMGRCVEWCRYP</sequence>
<dbReference type="STRING" id="2880.D8LP44"/>
<evidence type="ECO:0000256" key="3">
    <source>
        <dbReference type="PROSITE-ProRule" id="PRU00023"/>
    </source>
</evidence>
<dbReference type="EMBL" id="FN648730">
    <property type="protein sequence ID" value="CBN80315.1"/>
    <property type="molecule type" value="Genomic_DNA"/>
</dbReference>
<dbReference type="eggNOG" id="KOG0504">
    <property type="taxonomic scope" value="Eukaryota"/>
</dbReference>
<dbReference type="PANTHER" id="PTHR24198">
    <property type="entry name" value="ANKYRIN REPEAT AND PROTEIN KINASE DOMAIN-CONTAINING PROTEIN"/>
    <property type="match status" value="1"/>
</dbReference>
<evidence type="ECO:0000313" key="4">
    <source>
        <dbReference type="EMBL" id="CBN80315.1"/>
    </source>
</evidence>
<dbReference type="OrthoDB" id="46760at2759"/>
<dbReference type="Gene3D" id="1.25.40.20">
    <property type="entry name" value="Ankyrin repeat-containing domain"/>
    <property type="match status" value="2"/>
</dbReference>
<keyword evidence="2 3" id="KW-0040">ANK repeat</keyword>
<gene>
    <name evidence="4" type="ORF">Esi_0052_0067</name>
</gene>
<dbReference type="PROSITE" id="PS50297">
    <property type="entry name" value="ANK_REP_REGION"/>
    <property type="match status" value="4"/>
</dbReference>
<dbReference type="EMBL" id="FN649741">
    <property type="protein sequence ID" value="CBN80315.1"/>
    <property type="molecule type" value="Genomic_DNA"/>
</dbReference>
<dbReference type="InParanoid" id="D8LP44"/>
<dbReference type="InterPro" id="IPR036770">
    <property type="entry name" value="Ankyrin_rpt-contain_sf"/>
</dbReference>
<evidence type="ECO:0000256" key="1">
    <source>
        <dbReference type="ARBA" id="ARBA00022737"/>
    </source>
</evidence>
<feature type="repeat" description="ANK" evidence="3">
    <location>
        <begin position="113"/>
        <end position="145"/>
    </location>
</feature>
<organism evidence="4 5">
    <name type="scientific">Ectocarpus siliculosus</name>
    <name type="common">Brown alga</name>
    <name type="synonym">Conferva siliculosa</name>
    <dbReference type="NCBI Taxonomy" id="2880"/>
    <lineage>
        <taxon>Eukaryota</taxon>
        <taxon>Sar</taxon>
        <taxon>Stramenopiles</taxon>
        <taxon>Ochrophyta</taxon>
        <taxon>PX clade</taxon>
        <taxon>Phaeophyceae</taxon>
        <taxon>Ectocarpales</taxon>
        <taxon>Ectocarpaceae</taxon>
        <taxon>Ectocarpus</taxon>
    </lineage>
</organism>
<accession>D8LP44</accession>
<dbReference type="InterPro" id="IPR002110">
    <property type="entry name" value="Ankyrin_rpt"/>
</dbReference>
<dbReference type="SUPFAM" id="SSF48403">
    <property type="entry name" value="Ankyrin repeat"/>
    <property type="match status" value="1"/>
</dbReference>
<feature type="repeat" description="ANK" evidence="3">
    <location>
        <begin position="146"/>
        <end position="172"/>
    </location>
</feature>
<dbReference type="SMART" id="SM00248">
    <property type="entry name" value="ANK"/>
    <property type="match status" value="6"/>
</dbReference>
<feature type="repeat" description="ANK" evidence="3">
    <location>
        <begin position="71"/>
        <end position="103"/>
    </location>
</feature>
<dbReference type="PANTHER" id="PTHR24198:SF165">
    <property type="entry name" value="ANKYRIN REPEAT-CONTAINING PROTEIN-RELATED"/>
    <property type="match status" value="1"/>
</dbReference>
<proteinExistence type="predicted"/>
<name>D8LP44_ECTSI</name>